<dbReference type="Proteomes" id="UP000585474">
    <property type="component" value="Unassembled WGS sequence"/>
</dbReference>
<dbReference type="EMBL" id="BJWL01000252">
    <property type="protein sequence ID" value="GFS36462.1"/>
    <property type="molecule type" value="Genomic_DNA"/>
</dbReference>
<evidence type="ECO:0000256" key="2">
    <source>
        <dbReference type="ARBA" id="ARBA00006213"/>
    </source>
</evidence>
<protein>
    <submittedName>
        <fullName evidence="8">Purine permease 6</fullName>
    </submittedName>
</protein>
<evidence type="ECO:0000313" key="9">
    <source>
        <dbReference type="Proteomes" id="UP000585474"/>
    </source>
</evidence>
<dbReference type="GO" id="GO:0016020">
    <property type="term" value="C:membrane"/>
    <property type="evidence" value="ECO:0007669"/>
    <property type="project" value="UniProtKB-SubCell"/>
</dbReference>
<dbReference type="Pfam" id="PF16913">
    <property type="entry name" value="PUNUT"/>
    <property type="match status" value="1"/>
</dbReference>
<dbReference type="PANTHER" id="PTHR31376">
    <property type="entry name" value="OS09G0467300 PROTEIN-RELATED"/>
    <property type="match status" value="1"/>
</dbReference>
<dbReference type="PANTHER" id="PTHR31376:SF17">
    <property type="entry name" value="PURINE PERMEASE 21-RELATED"/>
    <property type="match status" value="1"/>
</dbReference>
<comment type="caution">
    <text evidence="8">The sequence shown here is derived from an EMBL/GenBank/DDBJ whole genome shotgun (WGS) entry which is preliminary data.</text>
</comment>
<accession>A0A7J0DJC0</accession>
<keyword evidence="3" id="KW-0813">Transport</keyword>
<evidence type="ECO:0000256" key="3">
    <source>
        <dbReference type="ARBA" id="ARBA00022448"/>
    </source>
</evidence>
<comment type="subcellular location">
    <subcellularLocation>
        <location evidence="1">Membrane</location>
    </subcellularLocation>
</comment>
<dbReference type="GO" id="GO:0005345">
    <property type="term" value="F:purine nucleobase transmembrane transporter activity"/>
    <property type="evidence" value="ECO:0007669"/>
    <property type="project" value="UniProtKB-ARBA"/>
</dbReference>
<reference evidence="9" key="1">
    <citation type="submission" date="2019-07" db="EMBL/GenBank/DDBJ databases">
        <title>De Novo Assembly of kiwifruit Actinidia rufa.</title>
        <authorList>
            <person name="Sugita-Konishi S."/>
            <person name="Sato K."/>
            <person name="Mori E."/>
            <person name="Abe Y."/>
            <person name="Kisaki G."/>
            <person name="Hamano K."/>
            <person name="Suezawa K."/>
            <person name="Otani M."/>
            <person name="Fukuda T."/>
            <person name="Manabe T."/>
            <person name="Gomi K."/>
            <person name="Tabuchi M."/>
            <person name="Akimitsu K."/>
            <person name="Kataoka I."/>
        </authorList>
    </citation>
    <scope>NUCLEOTIDE SEQUENCE [LARGE SCALE GENOMIC DNA]</scope>
    <source>
        <strain evidence="9">cv. Fuchu</strain>
    </source>
</reference>
<evidence type="ECO:0000256" key="7">
    <source>
        <dbReference type="SAM" id="Phobius"/>
    </source>
</evidence>
<keyword evidence="4 7" id="KW-0812">Transmembrane</keyword>
<comment type="similarity">
    <text evidence="2">Belongs to the purine permeases (TC 2.A.7.14) family.</text>
</comment>
<keyword evidence="9" id="KW-1185">Reference proteome</keyword>
<keyword evidence="6 7" id="KW-0472">Membrane</keyword>
<sequence length="70" mass="7839">MNIYPSLVATCVILVGLFASSEWRDLKKEVGDVELGKVLRLCNLGLPIVPVLAVFIFHDKVDGVRQLPWF</sequence>
<evidence type="ECO:0000256" key="5">
    <source>
        <dbReference type="ARBA" id="ARBA00022989"/>
    </source>
</evidence>
<dbReference type="InterPro" id="IPR030182">
    <property type="entry name" value="PUP_plant"/>
</dbReference>
<evidence type="ECO:0000256" key="1">
    <source>
        <dbReference type="ARBA" id="ARBA00004370"/>
    </source>
</evidence>
<name>A0A7J0DJC0_9ERIC</name>
<evidence type="ECO:0000313" key="8">
    <source>
        <dbReference type="EMBL" id="GFS36462.1"/>
    </source>
</evidence>
<dbReference type="OrthoDB" id="1717816at2759"/>
<keyword evidence="5 7" id="KW-1133">Transmembrane helix</keyword>
<feature type="transmembrane region" description="Helical" evidence="7">
    <location>
        <begin position="37"/>
        <end position="57"/>
    </location>
</feature>
<evidence type="ECO:0000256" key="6">
    <source>
        <dbReference type="ARBA" id="ARBA00023136"/>
    </source>
</evidence>
<organism evidence="8 9">
    <name type="scientific">Actinidia rufa</name>
    <dbReference type="NCBI Taxonomy" id="165716"/>
    <lineage>
        <taxon>Eukaryota</taxon>
        <taxon>Viridiplantae</taxon>
        <taxon>Streptophyta</taxon>
        <taxon>Embryophyta</taxon>
        <taxon>Tracheophyta</taxon>
        <taxon>Spermatophyta</taxon>
        <taxon>Magnoliopsida</taxon>
        <taxon>eudicotyledons</taxon>
        <taxon>Gunneridae</taxon>
        <taxon>Pentapetalae</taxon>
        <taxon>asterids</taxon>
        <taxon>Ericales</taxon>
        <taxon>Actinidiaceae</taxon>
        <taxon>Actinidia</taxon>
    </lineage>
</organism>
<evidence type="ECO:0000256" key="4">
    <source>
        <dbReference type="ARBA" id="ARBA00022692"/>
    </source>
</evidence>
<proteinExistence type="inferred from homology"/>
<dbReference type="GO" id="GO:0015211">
    <property type="term" value="F:purine nucleoside transmembrane transporter activity"/>
    <property type="evidence" value="ECO:0007669"/>
    <property type="project" value="InterPro"/>
</dbReference>
<gene>
    <name evidence="8" type="ORF">Acr_00g0046040</name>
</gene>
<dbReference type="AlphaFoldDB" id="A0A7J0DJC0"/>